<feature type="domain" description="J" evidence="2">
    <location>
        <begin position="58"/>
        <end position="122"/>
    </location>
</feature>
<evidence type="ECO:0000313" key="3">
    <source>
        <dbReference type="EMBL" id="KAG4420615.1"/>
    </source>
</evidence>
<dbReference type="SUPFAM" id="SSF46565">
    <property type="entry name" value="Chaperone J-domain"/>
    <property type="match status" value="1"/>
</dbReference>
<feature type="compositionally biased region" description="Polar residues" evidence="1">
    <location>
        <begin position="297"/>
        <end position="313"/>
    </location>
</feature>
<keyword evidence="4" id="KW-1185">Reference proteome</keyword>
<dbReference type="CDD" id="cd06257">
    <property type="entry name" value="DnaJ"/>
    <property type="match status" value="1"/>
</dbReference>
<dbReference type="InterPro" id="IPR051100">
    <property type="entry name" value="DnaJ_subfamily_B/C"/>
</dbReference>
<dbReference type="Proteomes" id="UP000664132">
    <property type="component" value="Unassembled WGS sequence"/>
</dbReference>
<dbReference type="InterPro" id="IPR018253">
    <property type="entry name" value="DnaJ_domain_CS"/>
</dbReference>
<feature type="region of interest" description="Disordered" evidence="1">
    <location>
        <begin position="290"/>
        <end position="322"/>
    </location>
</feature>
<proteinExistence type="predicted"/>
<comment type="caution">
    <text evidence="3">The sequence shown here is derived from an EMBL/GenBank/DDBJ whole genome shotgun (WGS) entry which is preliminary data.</text>
</comment>
<dbReference type="Gene3D" id="1.10.287.110">
    <property type="entry name" value="DnaJ domain"/>
    <property type="match status" value="1"/>
</dbReference>
<dbReference type="PROSITE" id="PS50076">
    <property type="entry name" value="DNAJ_2"/>
    <property type="match status" value="1"/>
</dbReference>
<dbReference type="InterPro" id="IPR001623">
    <property type="entry name" value="DnaJ_domain"/>
</dbReference>
<dbReference type="GO" id="GO:0005789">
    <property type="term" value="C:endoplasmic reticulum membrane"/>
    <property type="evidence" value="ECO:0007669"/>
    <property type="project" value="TreeGrafter"/>
</dbReference>
<feature type="compositionally biased region" description="Acidic residues" evidence="1">
    <location>
        <begin position="149"/>
        <end position="159"/>
    </location>
</feature>
<name>A0A8H7TFD6_9HELO</name>
<protein>
    <recommendedName>
        <fullName evidence="2">J domain-containing protein</fullName>
    </recommendedName>
</protein>
<dbReference type="PRINTS" id="PR00625">
    <property type="entry name" value="JDOMAIN"/>
</dbReference>
<sequence length="604" mass="68057">MASSGQEALAPETRSIKPFVEDAPEDANMSESDPPPPVDPRRTEDSYREIKRIMDSSDYYTILDLEKDFTAPQLKNQYWKLAKLTHPDKTKWPDAELAFKKLSTAHAVLVDPSERRSYDKAPERYTPPDPVERPFGEEFADNAFGGGDSDSEPGDEGSEDEKPATLRPNEAIKAIYRAATPLIQGILGDPPSAREKPSIMKEVNKFNLQIKAQNKKDGLDDKNLGQFLIQYTIFESNALLARPHWEKLKNDPHDSAALKEMEKIEKTLKSVIKKNDYDSGWCYEALGFKPDGENPSGRGQPNTGLGGDSSTTGKPADPLKNTVVKWKGPGYANTGEKILAMIPREHTGYRKEEDGSFGPRATNIDPWQFITKDETTGLIYLVPASSVGNRAINGYLSLPKDQIIDARYSDKRVSREDAANFESLIDFASNPFQTRSSDSPRHPNGYGLALFKNGTEMVLSRTALRKILGNTDADFEIQECEKRHGKIAAWRFEPLEYREPRKMFIEQPSKARRRREALMRGDQSDEQGLFVPKDRTVKIPKERRGRTNSRSTVHSANKGGRSESRTSVTAEEVASIKKEMQDEISGMRKDMQDLKEMFRQMMLK</sequence>
<dbReference type="PROSITE" id="PS00636">
    <property type="entry name" value="DNAJ_1"/>
    <property type="match status" value="1"/>
</dbReference>
<dbReference type="InterPro" id="IPR036869">
    <property type="entry name" value="J_dom_sf"/>
</dbReference>
<evidence type="ECO:0000256" key="1">
    <source>
        <dbReference type="SAM" id="MobiDB-lite"/>
    </source>
</evidence>
<dbReference type="GO" id="GO:0030544">
    <property type="term" value="F:Hsp70 protein binding"/>
    <property type="evidence" value="ECO:0007669"/>
    <property type="project" value="TreeGrafter"/>
</dbReference>
<evidence type="ECO:0000259" key="2">
    <source>
        <dbReference type="PROSITE" id="PS50076"/>
    </source>
</evidence>
<evidence type="ECO:0000313" key="4">
    <source>
        <dbReference type="Proteomes" id="UP000664132"/>
    </source>
</evidence>
<accession>A0A8H7TFD6</accession>
<feature type="region of interest" description="Disordered" evidence="1">
    <location>
        <begin position="1"/>
        <end position="47"/>
    </location>
</feature>
<dbReference type="PANTHER" id="PTHR43908">
    <property type="entry name" value="AT29763P-RELATED"/>
    <property type="match status" value="1"/>
</dbReference>
<dbReference type="AlphaFoldDB" id="A0A8H7TFD6"/>
<dbReference type="GO" id="GO:0071218">
    <property type="term" value="P:cellular response to misfolded protein"/>
    <property type="evidence" value="ECO:0007669"/>
    <property type="project" value="TreeGrafter"/>
</dbReference>
<dbReference type="PANTHER" id="PTHR43908:SF3">
    <property type="entry name" value="AT29763P-RELATED"/>
    <property type="match status" value="1"/>
</dbReference>
<dbReference type="OrthoDB" id="442087at2759"/>
<feature type="region of interest" description="Disordered" evidence="1">
    <location>
        <begin position="113"/>
        <end position="167"/>
    </location>
</feature>
<feature type="region of interest" description="Disordered" evidence="1">
    <location>
        <begin position="539"/>
        <end position="572"/>
    </location>
</feature>
<gene>
    <name evidence="3" type="ORF">IFR04_006205</name>
</gene>
<dbReference type="SMART" id="SM00271">
    <property type="entry name" value="DnaJ"/>
    <property type="match status" value="1"/>
</dbReference>
<feature type="compositionally biased region" description="Basic and acidic residues" evidence="1">
    <location>
        <begin position="113"/>
        <end position="123"/>
    </location>
</feature>
<reference evidence="3" key="1">
    <citation type="submission" date="2021-02" db="EMBL/GenBank/DDBJ databases">
        <title>Genome sequence Cadophora malorum strain M34.</title>
        <authorList>
            <person name="Stefanovic E."/>
            <person name="Vu D."/>
            <person name="Scully C."/>
            <person name="Dijksterhuis J."/>
            <person name="Roader J."/>
            <person name="Houbraken J."/>
        </authorList>
    </citation>
    <scope>NUCLEOTIDE SEQUENCE</scope>
    <source>
        <strain evidence="3">M34</strain>
    </source>
</reference>
<dbReference type="Pfam" id="PF00226">
    <property type="entry name" value="DnaJ"/>
    <property type="match status" value="1"/>
</dbReference>
<organism evidence="3 4">
    <name type="scientific">Cadophora malorum</name>
    <dbReference type="NCBI Taxonomy" id="108018"/>
    <lineage>
        <taxon>Eukaryota</taxon>
        <taxon>Fungi</taxon>
        <taxon>Dikarya</taxon>
        <taxon>Ascomycota</taxon>
        <taxon>Pezizomycotina</taxon>
        <taxon>Leotiomycetes</taxon>
        <taxon>Helotiales</taxon>
        <taxon>Ploettnerulaceae</taxon>
        <taxon>Cadophora</taxon>
    </lineage>
</organism>
<dbReference type="EMBL" id="JAFJYH010000080">
    <property type="protein sequence ID" value="KAG4420615.1"/>
    <property type="molecule type" value="Genomic_DNA"/>
</dbReference>